<dbReference type="Proteomes" id="UP000078200">
    <property type="component" value="Unassembled WGS sequence"/>
</dbReference>
<dbReference type="PANTHER" id="PTHR34524:SF6">
    <property type="entry name" value="CALCYPHOSINE LIKE"/>
    <property type="match status" value="1"/>
</dbReference>
<accession>A0A1A9UTF7</accession>
<organism evidence="5 6">
    <name type="scientific">Glossina austeni</name>
    <name type="common">Savannah tsetse fly</name>
    <dbReference type="NCBI Taxonomy" id="7395"/>
    <lineage>
        <taxon>Eukaryota</taxon>
        <taxon>Metazoa</taxon>
        <taxon>Ecdysozoa</taxon>
        <taxon>Arthropoda</taxon>
        <taxon>Hexapoda</taxon>
        <taxon>Insecta</taxon>
        <taxon>Pterygota</taxon>
        <taxon>Neoptera</taxon>
        <taxon>Endopterygota</taxon>
        <taxon>Diptera</taxon>
        <taxon>Brachycera</taxon>
        <taxon>Muscomorpha</taxon>
        <taxon>Hippoboscoidea</taxon>
        <taxon>Glossinidae</taxon>
        <taxon>Glossina</taxon>
    </lineage>
</organism>
<dbReference type="Pfam" id="PF13499">
    <property type="entry name" value="EF-hand_7"/>
    <property type="match status" value="2"/>
</dbReference>
<feature type="domain" description="EF-hand" evidence="4">
    <location>
        <begin position="81"/>
        <end position="116"/>
    </location>
</feature>
<evidence type="ECO:0000256" key="1">
    <source>
        <dbReference type="ARBA" id="ARBA00022723"/>
    </source>
</evidence>
<evidence type="ECO:0000313" key="5">
    <source>
        <dbReference type="EnsemblMetazoa" id="GAUT014740-PA"/>
    </source>
</evidence>
<dbReference type="VEuPathDB" id="VectorBase:GAUT014740"/>
<dbReference type="InterPro" id="IPR051581">
    <property type="entry name" value="Ca-bind"/>
</dbReference>
<keyword evidence="6" id="KW-1185">Reference proteome</keyword>
<evidence type="ECO:0000256" key="2">
    <source>
        <dbReference type="ARBA" id="ARBA00022737"/>
    </source>
</evidence>
<keyword evidence="2" id="KW-0677">Repeat</keyword>
<evidence type="ECO:0000256" key="3">
    <source>
        <dbReference type="ARBA" id="ARBA00022837"/>
    </source>
</evidence>
<dbReference type="GO" id="GO:0005509">
    <property type="term" value="F:calcium ion binding"/>
    <property type="evidence" value="ECO:0007669"/>
    <property type="project" value="InterPro"/>
</dbReference>
<dbReference type="SUPFAM" id="SSF47473">
    <property type="entry name" value="EF-hand"/>
    <property type="match status" value="1"/>
</dbReference>
<reference evidence="5" key="1">
    <citation type="submission" date="2020-05" db="UniProtKB">
        <authorList>
            <consortium name="EnsemblMetazoa"/>
        </authorList>
    </citation>
    <scope>IDENTIFICATION</scope>
    <source>
        <strain evidence="5">TTRI</strain>
    </source>
</reference>
<evidence type="ECO:0000313" key="6">
    <source>
        <dbReference type="Proteomes" id="UP000078200"/>
    </source>
</evidence>
<dbReference type="InterPro" id="IPR011992">
    <property type="entry name" value="EF-hand-dom_pair"/>
</dbReference>
<protein>
    <recommendedName>
        <fullName evidence="4">EF-hand domain-containing protein</fullName>
    </recommendedName>
</protein>
<proteinExistence type="predicted"/>
<sequence length="215" mass="24769">MMGSRDDYTSKEAKLINQAKRELANGMDKDPVEKLRLMCYAKGAKGILGLARAFRNMDRNGDKLLHEEEFVDGIKQAGLPLNADESKYMFRRFDENSKGCVHMDEFLNKLRPTINKSRFDLIERAFQKMDRSGDGMITAKDLKNVYTVKYHPKYLSGELTEKEILGRFLEHFDTSCGIHDGKVSKEDFLNYYATISASIDSDAYFDLIMRQSYKL</sequence>
<dbReference type="InterPro" id="IPR018247">
    <property type="entry name" value="EF_Hand_1_Ca_BS"/>
</dbReference>
<dbReference type="Gene3D" id="1.10.238.10">
    <property type="entry name" value="EF-hand"/>
    <property type="match status" value="2"/>
</dbReference>
<keyword evidence="1" id="KW-0479">Metal-binding</keyword>
<evidence type="ECO:0000259" key="4">
    <source>
        <dbReference type="PROSITE" id="PS50222"/>
    </source>
</evidence>
<dbReference type="PANTHER" id="PTHR34524">
    <property type="entry name" value="CALCYPHOSIN"/>
    <property type="match status" value="1"/>
</dbReference>
<dbReference type="STRING" id="7395.A0A1A9UTF7"/>
<dbReference type="SMART" id="SM00054">
    <property type="entry name" value="EFh"/>
    <property type="match status" value="3"/>
</dbReference>
<dbReference type="EnsemblMetazoa" id="GAUT014740-RA">
    <property type="protein sequence ID" value="GAUT014740-PA"/>
    <property type="gene ID" value="GAUT014740"/>
</dbReference>
<feature type="domain" description="EF-hand" evidence="4">
    <location>
        <begin position="117"/>
        <end position="152"/>
    </location>
</feature>
<dbReference type="AlphaFoldDB" id="A0A1A9UTF7"/>
<feature type="domain" description="EF-hand" evidence="4">
    <location>
        <begin position="45"/>
        <end position="80"/>
    </location>
</feature>
<keyword evidence="3" id="KW-0106">Calcium</keyword>
<name>A0A1A9UTF7_GLOAU</name>
<dbReference type="PROSITE" id="PS00018">
    <property type="entry name" value="EF_HAND_1"/>
    <property type="match status" value="1"/>
</dbReference>
<dbReference type="PROSITE" id="PS50222">
    <property type="entry name" value="EF_HAND_2"/>
    <property type="match status" value="3"/>
</dbReference>
<dbReference type="InterPro" id="IPR002048">
    <property type="entry name" value="EF_hand_dom"/>
</dbReference>